<evidence type="ECO:0000259" key="3">
    <source>
        <dbReference type="Pfam" id="PF11887"/>
    </source>
</evidence>
<evidence type="ECO:0000313" key="4">
    <source>
        <dbReference type="EMBL" id="MEB3071665.1"/>
    </source>
</evidence>
<evidence type="ECO:0000259" key="2">
    <source>
        <dbReference type="Pfam" id="PF02470"/>
    </source>
</evidence>
<dbReference type="NCBIfam" id="TIGR00996">
    <property type="entry name" value="Mtu_fam_mce"/>
    <property type="match status" value="1"/>
</dbReference>
<sequence>MLLTRRIRIQLAIFGAVAVIGLLVLSLGYMGLPNLFFGIGHYTVKLELPETGGLYKSGNVTYRGVEVGRVKDLRLTGNGVEAVLSLRSDIKIPSDVDAEVHSQSAVGEQYVALLPRGGDAHPLREGDIIARENISVPPDINVLLNETISGLQAIPRDELKTVIDEGYIAFGGLGPDLARFVKGANSLAIDARKNLASITALIDKSKPVLDTQTDTSDSVQAWAAHLADITQQLKANDTAVRGVLQQGSSAADESTRLFDRLQPSLPVAMNNLAPITRLLMDYYPAVEELLTIVPQATSWNAGASVPDLHIKSPYRGIWAWFNLNMNLPPACTTGYLPASQIRTPSMVDTPPRPVEDLYCRIPQDSDFNVRGVRNTPCMKKPGKRAPTAKMCNSDLEYVPLNEGFNWKGDPNATVTGQGIPEAPPGMPDPWATPPPTAAAAYDPTTRTYMGPDGNLYSQTDLTHSVREDQTWQTMLLPPPNG</sequence>
<accession>A0ABU5Z2P0</accession>
<keyword evidence="1" id="KW-1133">Transmembrane helix</keyword>
<dbReference type="InterPro" id="IPR003399">
    <property type="entry name" value="Mce/MlaD"/>
</dbReference>
<feature type="domain" description="Mammalian cell entry C-terminal" evidence="3">
    <location>
        <begin position="120"/>
        <end position="291"/>
    </location>
</feature>
<dbReference type="PANTHER" id="PTHR33371">
    <property type="entry name" value="INTERMEMBRANE PHOSPHOLIPID TRANSPORT SYSTEM BINDING PROTEIN MLAD-RELATED"/>
    <property type="match status" value="1"/>
</dbReference>
<evidence type="ECO:0000313" key="5">
    <source>
        <dbReference type="Proteomes" id="UP001299283"/>
    </source>
</evidence>
<dbReference type="Pfam" id="PF02470">
    <property type="entry name" value="MlaD"/>
    <property type="match status" value="1"/>
</dbReference>
<keyword evidence="1" id="KW-0812">Transmembrane</keyword>
<dbReference type="Pfam" id="PF11887">
    <property type="entry name" value="Mce4_CUP1"/>
    <property type="match status" value="1"/>
</dbReference>
<evidence type="ECO:0000256" key="1">
    <source>
        <dbReference type="SAM" id="Phobius"/>
    </source>
</evidence>
<feature type="transmembrane region" description="Helical" evidence="1">
    <location>
        <begin position="12"/>
        <end position="32"/>
    </location>
</feature>
<dbReference type="RefSeq" id="WP_225397609.1">
    <property type="nucleotide sequence ID" value="NZ_JAYJJQ010000032.1"/>
</dbReference>
<reference evidence="4 5" key="1">
    <citation type="submission" date="2023-12" db="EMBL/GenBank/DDBJ databases">
        <title>Description of new species of Mycobacterium terrae complex isolated from sewage at the Sao Paulo Zoological Park Foundation in Brazil.</title>
        <authorList>
            <person name="Romagnoli C.L."/>
            <person name="Conceicao E.C."/>
            <person name="Machado E."/>
            <person name="Barreto L.B.P.F."/>
            <person name="Sharma A."/>
            <person name="Silva N.M."/>
            <person name="Marques L.E."/>
            <person name="Juliana M.A."/>
            <person name="Lourenco M.C.S."/>
            <person name="Digiampietri L.A."/>
            <person name="Suffys P.N."/>
            <person name="Viana-Niero C."/>
        </authorList>
    </citation>
    <scope>NUCLEOTIDE SEQUENCE [LARGE SCALE GENOMIC DNA]</scope>
    <source>
        <strain evidence="4 5">MYC017</strain>
    </source>
</reference>
<protein>
    <submittedName>
        <fullName evidence="4">MlaD family protein</fullName>
    </submittedName>
</protein>
<dbReference type="EMBL" id="JAYJJQ010000032">
    <property type="protein sequence ID" value="MEB3071665.1"/>
    <property type="molecule type" value="Genomic_DNA"/>
</dbReference>
<keyword evidence="1" id="KW-0472">Membrane</keyword>
<dbReference type="PANTHER" id="PTHR33371:SF16">
    <property type="entry name" value="MCE-FAMILY PROTEIN MCE3F"/>
    <property type="match status" value="1"/>
</dbReference>
<keyword evidence="5" id="KW-1185">Reference proteome</keyword>
<feature type="domain" description="Mce/MlaD" evidence="2">
    <location>
        <begin position="41"/>
        <end position="115"/>
    </location>
</feature>
<dbReference type="InterPro" id="IPR052336">
    <property type="entry name" value="MlaD_Phospholipid_Transporter"/>
</dbReference>
<dbReference type="Proteomes" id="UP001299283">
    <property type="component" value="Unassembled WGS sequence"/>
</dbReference>
<organism evidence="4 5">
    <name type="scientific">[Mycobacterium] vasticus</name>
    <dbReference type="NCBI Taxonomy" id="2875777"/>
    <lineage>
        <taxon>Bacteria</taxon>
        <taxon>Bacillati</taxon>
        <taxon>Actinomycetota</taxon>
        <taxon>Actinomycetes</taxon>
        <taxon>Mycobacteriales</taxon>
        <taxon>Mycobacteriaceae</taxon>
        <taxon>Mycolicibacter</taxon>
    </lineage>
</organism>
<name>A0ABU5Z2P0_9MYCO</name>
<proteinExistence type="predicted"/>
<gene>
    <name evidence="4" type="ORF">K5L39_21045</name>
</gene>
<dbReference type="InterPro" id="IPR024516">
    <property type="entry name" value="Mce_C"/>
</dbReference>
<comment type="caution">
    <text evidence="4">The sequence shown here is derived from an EMBL/GenBank/DDBJ whole genome shotgun (WGS) entry which is preliminary data.</text>
</comment>
<dbReference type="InterPro" id="IPR005693">
    <property type="entry name" value="Mce"/>
</dbReference>